<dbReference type="Proteomes" id="UP000245783">
    <property type="component" value="Unassembled WGS sequence"/>
</dbReference>
<accession>A0A316W765</accession>
<evidence type="ECO:0000256" key="2">
    <source>
        <dbReference type="SAM" id="SignalP"/>
    </source>
</evidence>
<evidence type="ECO:0008006" key="5">
    <source>
        <dbReference type="Google" id="ProtNLM"/>
    </source>
</evidence>
<organism evidence="3 4">
    <name type="scientific">Ceraceosorus guamensis</name>
    <dbReference type="NCBI Taxonomy" id="1522189"/>
    <lineage>
        <taxon>Eukaryota</taxon>
        <taxon>Fungi</taxon>
        <taxon>Dikarya</taxon>
        <taxon>Basidiomycota</taxon>
        <taxon>Ustilaginomycotina</taxon>
        <taxon>Exobasidiomycetes</taxon>
        <taxon>Ceraceosorales</taxon>
        <taxon>Ceraceosoraceae</taxon>
        <taxon>Ceraceosorus</taxon>
    </lineage>
</organism>
<dbReference type="AlphaFoldDB" id="A0A316W765"/>
<keyword evidence="2" id="KW-0732">Signal</keyword>
<evidence type="ECO:0000256" key="1">
    <source>
        <dbReference type="SAM" id="MobiDB-lite"/>
    </source>
</evidence>
<feature type="chain" id="PRO_5016358855" description="Secreted protein" evidence="2">
    <location>
        <begin position="18"/>
        <end position="82"/>
    </location>
</feature>
<proteinExistence type="predicted"/>
<dbReference type="EMBL" id="KZ819369">
    <property type="protein sequence ID" value="PWN43485.1"/>
    <property type="molecule type" value="Genomic_DNA"/>
</dbReference>
<feature type="signal peptide" evidence="2">
    <location>
        <begin position="1"/>
        <end position="17"/>
    </location>
</feature>
<feature type="region of interest" description="Disordered" evidence="1">
    <location>
        <begin position="58"/>
        <end position="82"/>
    </location>
</feature>
<evidence type="ECO:0000313" key="4">
    <source>
        <dbReference type="Proteomes" id="UP000245783"/>
    </source>
</evidence>
<keyword evidence="4" id="KW-1185">Reference proteome</keyword>
<sequence>MPQCVLQALLMIDSVDAAEWMIPSPVTLLANRLSRKVTLAWCHLAMACQYSGSFRCRPNAGSDNPQSASPWSHCARLRSAAK</sequence>
<dbReference type="InParanoid" id="A0A316W765"/>
<gene>
    <name evidence="3" type="ORF">IE81DRAFT_322342</name>
</gene>
<reference evidence="3 4" key="1">
    <citation type="journal article" date="2018" name="Mol. Biol. Evol.">
        <title>Broad Genomic Sampling Reveals a Smut Pathogenic Ancestry of the Fungal Clade Ustilaginomycotina.</title>
        <authorList>
            <person name="Kijpornyongpan T."/>
            <person name="Mondo S.J."/>
            <person name="Barry K."/>
            <person name="Sandor L."/>
            <person name="Lee J."/>
            <person name="Lipzen A."/>
            <person name="Pangilinan J."/>
            <person name="LaButti K."/>
            <person name="Hainaut M."/>
            <person name="Henrissat B."/>
            <person name="Grigoriev I.V."/>
            <person name="Spatafora J.W."/>
            <person name="Aime M.C."/>
        </authorList>
    </citation>
    <scope>NUCLEOTIDE SEQUENCE [LARGE SCALE GENOMIC DNA]</scope>
    <source>
        <strain evidence="3 4">MCA 4658</strain>
    </source>
</reference>
<protein>
    <recommendedName>
        <fullName evidence="5">Secreted protein</fullName>
    </recommendedName>
</protein>
<name>A0A316W765_9BASI</name>
<dbReference type="RefSeq" id="XP_025370645.1">
    <property type="nucleotide sequence ID" value="XM_025513605.1"/>
</dbReference>
<evidence type="ECO:0000313" key="3">
    <source>
        <dbReference type="EMBL" id="PWN43485.1"/>
    </source>
</evidence>
<feature type="compositionally biased region" description="Polar residues" evidence="1">
    <location>
        <begin position="61"/>
        <end position="70"/>
    </location>
</feature>
<dbReference type="GeneID" id="37035475"/>